<accession>E1R3D6</accession>
<dbReference type="eggNOG" id="COG3118">
    <property type="taxonomic scope" value="Bacteria"/>
</dbReference>
<dbReference type="SUPFAM" id="SSF48452">
    <property type="entry name" value="TPR-like"/>
    <property type="match status" value="1"/>
</dbReference>
<protein>
    <submittedName>
        <fullName evidence="2">Uncharacterized protein</fullName>
    </submittedName>
</protein>
<organism evidence="2 3">
    <name type="scientific">Sediminispirochaeta smaragdinae (strain DSM 11293 / JCM 15392 / SEBR 4228)</name>
    <name type="common">Spirochaeta smaragdinae</name>
    <dbReference type="NCBI Taxonomy" id="573413"/>
    <lineage>
        <taxon>Bacteria</taxon>
        <taxon>Pseudomonadati</taxon>
        <taxon>Spirochaetota</taxon>
        <taxon>Spirochaetia</taxon>
        <taxon>Spirochaetales</taxon>
        <taxon>Spirochaetaceae</taxon>
        <taxon>Sediminispirochaeta</taxon>
    </lineage>
</organism>
<dbReference type="Proteomes" id="UP000002318">
    <property type="component" value="Chromosome"/>
</dbReference>
<dbReference type="RefSeq" id="WP_013255030.1">
    <property type="nucleotide sequence ID" value="NC_014364.1"/>
</dbReference>
<dbReference type="AlphaFoldDB" id="E1R3D6"/>
<keyword evidence="1" id="KW-0472">Membrane</keyword>
<name>E1R3D6_SEDSS</name>
<gene>
    <name evidence="2" type="ordered locus">Spirs_2453</name>
</gene>
<dbReference type="HOGENOM" id="CLU_857035_0_0_12"/>
<feature type="transmembrane region" description="Helical" evidence="1">
    <location>
        <begin position="12"/>
        <end position="28"/>
    </location>
</feature>
<proteinExistence type="predicted"/>
<evidence type="ECO:0000313" key="2">
    <source>
        <dbReference type="EMBL" id="ADK81567.1"/>
    </source>
</evidence>
<keyword evidence="1" id="KW-0812">Transmembrane</keyword>
<dbReference type="Gene3D" id="1.25.40.10">
    <property type="entry name" value="Tetratricopeptide repeat domain"/>
    <property type="match status" value="1"/>
</dbReference>
<dbReference type="InterPro" id="IPR011990">
    <property type="entry name" value="TPR-like_helical_dom_sf"/>
</dbReference>
<evidence type="ECO:0000256" key="1">
    <source>
        <dbReference type="SAM" id="Phobius"/>
    </source>
</evidence>
<reference evidence="2 3" key="1">
    <citation type="journal article" date="2010" name="Stand. Genomic Sci.">
        <title>Complete genome sequence of Spirochaeta smaragdinae type strain (SEBR 4228).</title>
        <authorList>
            <person name="Mavromatis K."/>
            <person name="Yasawong M."/>
            <person name="Chertkov O."/>
            <person name="Lapidus A."/>
            <person name="Lucas S."/>
            <person name="Nolan M."/>
            <person name="Del Rio T.G."/>
            <person name="Tice H."/>
            <person name="Cheng J.F."/>
            <person name="Pitluck S."/>
            <person name="Liolios K."/>
            <person name="Ivanova N."/>
            <person name="Tapia R."/>
            <person name="Han C."/>
            <person name="Bruce D."/>
            <person name="Goodwin L."/>
            <person name="Pati A."/>
            <person name="Chen A."/>
            <person name="Palaniappan K."/>
            <person name="Land M."/>
            <person name="Hauser L."/>
            <person name="Chang Y.J."/>
            <person name="Jeffries C.D."/>
            <person name="Detter J.C."/>
            <person name="Rohde M."/>
            <person name="Brambilla E."/>
            <person name="Spring S."/>
            <person name="Goker M."/>
            <person name="Sikorski J."/>
            <person name="Woyke T."/>
            <person name="Bristow J."/>
            <person name="Eisen J.A."/>
            <person name="Markowitz V."/>
            <person name="Hugenholtz P."/>
            <person name="Klenk H.P."/>
            <person name="Kyrpides N.C."/>
        </authorList>
    </citation>
    <scope>NUCLEOTIDE SEQUENCE [LARGE SCALE GENOMIC DNA]</scope>
    <source>
        <strain evidence="3">DSM 11293 / JCM 15392 / SEBR 4228</strain>
    </source>
</reference>
<dbReference type="KEGG" id="ssm:Spirs_2453"/>
<evidence type="ECO:0000313" key="3">
    <source>
        <dbReference type="Proteomes" id="UP000002318"/>
    </source>
</evidence>
<keyword evidence="1" id="KW-1133">Transmembrane helix</keyword>
<keyword evidence="3" id="KW-1185">Reference proteome</keyword>
<sequence>MVKACRDGGGSVFLIGMILLFCLVPGLFSQSTEGPPSWILLERGKNSFHDGELGVALFYFRKTLERGDLIADGYTWTGKVYEAEGELLLAEQAYRNAIEHEKSFYVWEERYTPRKLLARVLEREGKQEEAIAVYAEIISMQKKEYPVQEIPDKLLLSNYLEKGPDKFLELYRPEGSQTIPAHAALGTLFMERGESDAAMGHLLLACTIPLSMTIDLLLSREPGYRFITTSYGYENTLNLLKKGEADDDIALFFEDAGMYESLYHFASLLEQEGAKERALELFTILSYLNGGGRWRLLAEDALAGF</sequence>
<dbReference type="EMBL" id="CP002116">
    <property type="protein sequence ID" value="ADK81567.1"/>
    <property type="molecule type" value="Genomic_DNA"/>
</dbReference>
<dbReference type="STRING" id="573413.Spirs_2453"/>